<dbReference type="AlphaFoldDB" id="A0A6M8HZH7"/>
<dbReference type="RefSeq" id="WP_171836894.1">
    <property type="nucleotide sequence ID" value="NZ_CP053711.1"/>
</dbReference>
<geneLocation type="plasmid" evidence="2 3">
    <name>unnamed4</name>
</geneLocation>
<dbReference type="GO" id="GO:0016020">
    <property type="term" value="C:membrane"/>
    <property type="evidence" value="ECO:0007669"/>
    <property type="project" value="GOC"/>
</dbReference>
<evidence type="ECO:0000313" key="3">
    <source>
        <dbReference type="Proteomes" id="UP000500767"/>
    </source>
</evidence>
<dbReference type="Gene3D" id="3.40.1390.10">
    <property type="entry name" value="MurE/MurF, N-terminal domain"/>
    <property type="match status" value="1"/>
</dbReference>
<dbReference type="GO" id="GO:0016747">
    <property type="term" value="F:acyltransferase activity, transferring groups other than amino-acyl groups"/>
    <property type="evidence" value="ECO:0007669"/>
    <property type="project" value="InterPro"/>
</dbReference>
<dbReference type="GO" id="GO:0009245">
    <property type="term" value="P:lipid A biosynthetic process"/>
    <property type="evidence" value="ECO:0007669"/>
    <property type="project" value="InterPro"/>
</dbReference>
<keyword evidence="3" id="KW-1185">Reference proteome</keyword>
<dbReference type="Pfam" id="PF04613">
    <property type="entry name" value="LpxD"/>
    <property type="match status" value="1"/>
</dbReference>
<keyword evidence="2" id="KW-0614">Plasmid</keyword>
<gene>
    <name evidence="2" type="ORF">HN018_26330</name>
</gene>
<accession>A0A6M8HZH7</accession>
<dbReference type="KEGG" id="lck:HN018_26330"/>
<dbReference type="Proteomes" id="UP000500767">
    <property type="component" value="Plasmid unnamed4"/>
</dbReference>
<protein>
    <recommendedName>
        <fullName evidence="1">UDP-3-O-[3-hydroxymyristoyl] glucosamine N-acyltransferase non-repeat region domain-containing protein</fullName>
    </recommendedName>
</protein>
<dbReference type="EMBL" id="CP053711">
    <property type="protein sequence ID" value="QKE93666.1"/>
    <property type="molecule type" value="Genomic_DNA"/>
</dbReference>
<evidence type="ECO:0000313" key="2">
    <source>
        <dbReference type="EMBL" id="QKE93666.1"/>
    </source>
</evidence>
<reference evidence="2 3" key="1">
    <citation type="journal article" date="2014" name="World J. Microbiol. Biotechnol.">
        <title>Biodiversity and physiological characteristics of Antarctic and Arctic lichens-associated bacteria.</title>
        <authorList>
            <person name="Lee Y.M."/>
            <person name="Kim E.H."/>
            <person name="Lee H.K."/>
            <person name="Hong S.G."/>
        </authorList>
    </citation>
    <scope>NUCLEOTIDE SEQUENCE [LARGE SCALE GENOMIC DNA]</scope>
    <source>
        <strain evidence="2 3">PAMC 26569</strain>
        <plasmid evidence="2">unnamed4</plasmid>
    </source>
</reference>
<evidence type="ECO:0000259" key="1">
    <source>
        <dbReference type="Pfam" id="PF04613"/>
    </source>
</evidence>
<feature type="domain" description="UDP-3-O-[3-hydroxymyristoyl] glucosamine N-acyltransferase non-repeat region" evidence="1">
    <location>
        <begin position="37"/>
        <end position="77"/>
    </location>
</feature>
<dbReference type="InterPro" id="IPR020573">
    <property type="entry name" value="UDP_GlcNAc_AcTrfase_non-rep"/>
</dbReference>
<organism evidence="2 3">
    <name type="scientific">Lichenicola cladoniae</name>
    <dbReference type="NCBI Taxonomy" id="1484109"/>
    <lineage>
        <taxon>Bacteria</taxon>
        <taxon>Pseudomonadati</taxon>
        <taxon>Pseudomonadota</taxon>
        <taxon>Alphaproteobacteria</taxon>
        <taxon>Acetobacterales</taxon>
        <taxon>Acetobacteraceae</taxon>
        <taxon>Lichenicola</taxon>
    </lineage>
</organism>
<name>A0A6M8HZH7_9PROT</name>
<sequence length="77" mass="7991">MDDDVVGDARFFARSGPYSLAEVAHAAGGTAAASDLIFDGVAPLQSARAQQVSFLHDRRYVGVLDTTQAGAILVPAD</sequence>
<proteinExistence type="predicted"/>